<evidence type="ECO:0000259" key="6">
    <source>
        <dbReference type="PROSITE" id="PS51900"/>
    </source>
</evidence>
<organism evidence="7 8">
    <name type="scientific">Pseudonocardia dioxanivorans (strain ATCC 55486 / DSM 44775 / JCM 13855 / CB1190)</name>
    <dbReference type="NCBI Taxonomy" id="675635"/>
    <lineage>
        <taxon>Bacteria</taxon>
        <taxon>Bacillati</taxon>
        <taxon>Actinomycetota</taxon>
        <taxon>Actinomycetes</taxon>
        <taxon>Pseudonocardiales</taxon>
        <taxon>Pseudonocardiaceae</taxon>
        <taxon>Pseudonocardia</taxon>
    </lineage>
</organism>
<dbReference type="InterPro" id="IPR044068">
    <property type="entry name" value="CB"/>
</dbReference>
<dbReference type="SUPFAM" id="SSF47823">
    <property type="entry name" value="lambda integrase-like, N-terminal domain"/>
    <property type="match status" value="1"/>
</dbReference>
<feature type="region of interest" description="Disordered" evidence="4">
    <location>
        <begin position="231"/>
        <end position="261"/>
    </location>
</feature>
<dbReference type="AlphaFoldDB" id="F2L6T5"/>
<keyword evidence="8" id="KW-1185">Reference proteome</keyword>
<dbReference type="Pfam" id="PF00589">
    <property type="entry name" value="Phage_integrase"/>
    <property type="match status" value="1"/>
</dbReference>
<evidence type="ECO:0000256" key="4">
    <source>
        <dbReference type="SAM" id="MobiDB-lite"/>
    </source>
</evidence>
<geneLocation type="plasmid" evidence="7 8">
    <name>pPSED01</name>
</geneLocation>
<dbReference type="InterPro" id="IPR013762">
    <property type="entry name" value="Integrase-like_cat_sf"/>
</dbReference>
<dbReference type="GO" id="GO:0003677">
    <property type="term" value="F:DNA binding"/>
    <property type="evidence" value="ECO:0007669"/>
    <property type="project" value="UniProtKB-UniRule"/>
</dbReference>
<dbReference type="InterPro" id="IPR002104">
    <property type="entry name" value="Integrase_catalytic"/>
</dbReference>
<evidence type="ECO:0000313" key="8">
    <source>
        <dbReference type="Proteomes" id="UP000007809"/>
    </source>
</evidence>
<name>F2L6T5_PSEUX</name>
<dbReference type="RefSeq" id="WP_013678701.1">
    <property type="nucleotide sequence ID" value="NC_015314.1"/>
</dbReference>
<dbReference type="Gene3D" id="1.10.443.10">
    <property type="entry name" value="Intergrase catalytic core"/>
    <property type="match status" value="1"/>
</dbReference>
<dbReference type="GO" id="GO:0015074">
    <property type="term" value="P:DNA integration"/>
    <property type="evidence" value="ECO:0007669"/>
    <property type="project" value="InterPro"/>
</dbReference>
<dbReference type="Gene3D" id="1.10.150.130">
    <property type="match status" value="1"/>
</dbReference>
<evidence type="ECO:0000313" key="7">
    <source>
        <dbReference type="EMBL" id="AEA28807.1"/>
    </source>
</evidence>
<dbReference type="Proteomes" id="UP000007809">
    <property type="component" value="Plasmid pPSED01"/>
</dbReference>
<dbReference type="PANTHER" id="PTHR34605">
    <property type="entry name" value="PHAGE_INTEGRASE DOMAIN-CONTAINING PROTEIN"/>
    <property type="match status" value="1"/>
</dbReference>
<accession>F2L6T5</accession>
<dbReference type="InterPro" id="IPR011010">
    <property type="entry name" value="DNA_brk_join_enz"/>
</dbReference>
<dbReference type="EMBL" id="CP002594">
    <property type="protein sequence ID" value="AEA28807.1"/>
    <property type="molecule type" value="Genomic_DNA"/>
</dbReference>
<dbReference type="GO" id="GO:0006310">
    <property type="term" value="P:DNA recombination"/>
    <property type="evidence" value="ECO:0007669"/>
    <property type="project" value="UniProtKB-KW"/>
</dbReference>
<dbReference type="eggNOG" id="COG4974">
    <property type="taxonomic scope" value="Bacteria"/>
</dbReference>
<dbReference type="PROSITE" id="PS51898">
    <property type="entry name" value="TYR_RECOMBINASE"/>
    <property type="match status" value="1"/>
</dbReference>
<sequence length="355" mass="37791">MSDASPRPSPALVPLPAGATPLEPVALGDGAAGYAAAARAPRTWQAYRTDFRRFQRWCTAQSPPVPALPATPATVAAYLAAHAASHRPSTLARWCSALAVAHDLAGHPSPTRDPAVRTVLAGIRRTHRARPHRVAAPGPDQLRTLLAPLDPDQPRDARDRALILIGFAGALRRSELAALTLADLVLDTDGLRVFIAASKTDPTGTGHTRGLAYGTHPDTCPVRAWQAWLHHRHPSHPSHPSQPVPDRGGHPAPAPPTPRAGSAFVGIDRWGHLATRGLSDRAIAAIISDRARAAGLPGHWAGHSLRRGFATTAYRAGTAEIALMRHGRWRSPAAMRGYIDEGTVWTDNPSRTLGL</sequence>
<dbReference type="InterPro" id="IPR010998">
    <property type="entry name" value="Integrase_recombinase_N"/>
</dbReference>
<evidence type="ECO:0000256" key="2">
    <source>
        <dbReference type="ARBA" id="ARBA00023172"/>
    </source>
</evidence>
<dbReference type="InterPro" id="IPR052925">
    <property type="entry name" value="Phage_Integrase-like_Recomb"/>
</dbReference>
<dbReference type="PROSITE" id="PS51900">
    <property type="entry name" value="CB"/>
    <property type="match status" value="1"/>
</dbReference>
<evidence type="ECO:0000256" key="3">
    <source>
        <dbReference type="PROSITE-ProRule" id="PRU01248"/>
    </source>
</evidence>
<evidence type="ECO:0000256" key="1">
    <source>
        <dbReference type="ARBA" id="ARBA00023125"/>
    </source>
</evidence>
<feature type="domain" description="Core-binding (CB)" evidence="6">
    <location>
        <begin position="25"/>
        <end position="106"/>
    </location>
</feature>
<reference evidence="7 8" key="1">
    <citation type="journal article" date="2011" name="J. Bacteriol.">
        <title>Genome sequence of the 1,4-dioxane-degrading Pseudonocardia dioxanivorans strain CB1190.</title>
        <authorList>
            <person name="Sales C.M."/>
            <person name="Mahendra S."/>
            <person name="Grostern A."/>
            <person name="Parales R.E."/>
            <person name="Goodwin L.A."/>
            <person name="Woyke T."/>
            <person name="Nolan M."/>
            <person name="Lapidus A."/>
            <person name="Chertkov O."/>
            <person name="Ovchinnikova G."/>
            <person name="Sczyrba A."/>
            <person name="Alvarez-Cohen L."/>
        </authorList>
    </citation>
    <scope>NUCLEOTIDE SEQUENCE [LARGE SCALE GENOMIC DNA]</scope>
    <source>
        <strain evidence="8">ATCC 55486 / DSM 44775 / JCM 13855 / CB1190</strain>
    </source>
</reference>
<dbReference type="SUPFAM" id="SSF56349">
    <property type="entry name" value="DNA breaking-rejoining enzymes"/>
    <property type="match status" value="1"/>
</dbReference>
<dbReference type="OrthoDB" id="9815875at2"/>
<feature type="domain" description="Tyr recombinase" evidence="5">
    <location>
        <begin position="132"/>
        <end position="351"/>
    </location>
</feature>
<evidence type="ECO:0000259" key="5">
    <source>
        <dbReference type="PROSITE" id="PS51898"/>
    </source>
</evidence>
<dbReference type="PANTHER" id="PTHR34605:SF4">
    <property type="entry name" value="DNA ADENINE METHYLTRANSFERASE"/>
    <property type="match status" value="1"/>
</dbReference>
<keyword evidence="7" id="KW-0614">Plasmid</keyword>
<dbReference type="CDD" id="cd00799">
    <property type="entry name" value="INT_Cre_C"/>
    <property type="match status" value="1"/>
</dbReference>
<keyword evidence="2" id="KW-0233">DNA recombination</keyword>
<dbReference type="KEGG" id="pdx:Psed_6726"/>
<gene>
    <name evidence="7" type="ordered locus">Psed_6726</name>
</gene>
<keyword evidence="1 3" id="KW-0238">DNA-binding</keyword>
<protein>
    <submittedName>
        <fullName evidence="7">Integrase family protein</fullName>
    </submittedName>
</protein>
<proteinExistence type="predicted"/>
<dbReference type="HOGENOM" id="CLU_047407_4_1_11"/>